<dbReference type="Proteomes" id="UP001500194">
    <property type="component" value="Unassembled WGS sequence"/>
</dbReference>
<sequence>MPTTSKTDRVLSFLFSPVSSDDPFMTLVGLMLFTAMLFLFLPLLPVLAALWVLDEVLGTPGAE</sequence>
<keyword evidence="1" id="KW-1133">Transmembrane helix</keyword>
<keyword evidence="1" id="KW-0472">Membrane</keyword>
<accession>A0AAV3T4F0</accession>
<evidence type="ECO:0000256" key="1">
    <source>
        <dbReference type="SAM" id="Phobius"/>
    </source>
</evidence>
<feature type="transmembrane region" description="Helical" evidence="1">
    <location>
        <begin position="30"/>
        <end position="53"/>
    </location>
</feature>
<comment type="caution">
    <text evidence="2">The sequence shown here is derived from an EMBL/GenBank/DDBJ whole genome shotgun (WGS) entry which is preliminary data.</text>
</comment>
<name>A0AAV3T4F0_9EURY</name>
<dbReference type="RefSeq" id="WP_227262272.1">
    <property type="nucleotide sequence ID" value="NZ_BAAADU010000002.1"/>
</dbReference>
<evidence type="ECO:0000313" key="3">
    <source>
        <dbReference type="Proteomes" id="UP001500194"/>
    </source>
</evidence>
<dbReference type="EMBL" id="BAAADU010000002">
    <property type="protein sequence ID" value="GAA0658903.1"/>
    <property type="molecule type" value="Genomic_DNA"/>
</dbReference>
<dbReference type="GeneID" id="68572895"/>
<dbReference type="Pfam" id="PF24379">
    <property type="entry name" value="DUF7535"/>
    <property type="match status" value="1"/>
</dbReference>
<proteinExistence type="predicted"/>
<keyword evidence="1" id="KW-0812">Transmembrane</keyword>
<keyword evidence="3" id="KW-1185">Reference proteome</keyword>
<evidence type="ECO:0000313" key="2">
    <source>
        <dbReference type="EMBL" id="GAA0658903.1"/>
    </source>
</evidence>
<dbReference type="AlphaFoldDB" id="A0AAV3T4F0"/>
<dbReference type="InterPro" id="IPR055957">
    <property type="entry name" value="DUF7535"/>
</dbReference>
<organism evidence="2 3">
    <name type="scientific">Salarchaeum japonicum</name>
    <dbReference type="NCBI Taxonomy" id="555573"/>
    <lineage>
        <taxon>Archaea</taxon>
        <taxon>Methanobacteriati</taxon>
        <taxon>Methanobacteriota</taxon>
        <taxon>Stenosarchaea group</taxon>
        <taxon>Halobacteria</taxon>
        <taxon>Halobacteriales</taxon>
        <taxon>Halobacteriaceae</taxon>
    </lineage>
</organism>
<reference evidence="2 3" key="1">
    <citation type="journal article" date="2019" name="Int. J. Syst. Evol. Microbiol.">
        <title>The Global Catalogue of Microorganisms (GCM) 10K type strain sequencing project: providing services to taxonomists for standard genome sequencing and annotation.</title>
        <authorList>
            <consortium name="The Broad Institute Genomics Platform"/>
            <consortium name="The Broad Institute Genome Sequencing Center for Infectious Disease"/>
            <person name="Wu L."/>
            <person name="Ma J."/>
        </authorList>
    </citation>
    <scope>NUCLEOTIDE SEQUENCE [LARGE SCALE GENOMIC DNA]</scope>
    <source>
        <strain evidence="2 3">JCM 16327</strain>
    </source>
</reference>
<protein>
    <submittedName>
        <fullName evidence="2">Uncharacterized protein</fullName>
    </submittedName>
</protein>
<gene>
    <name evidence="2" type="ORF">GCM10009019_24190</name>
</gene>